<evidence type="ECO:0000256" key="8">
    <source>
        <dbReference type="ARBA" id="ARBA00023125"/>
    </source>
</evidence>
<dbReference type="Gene3D" id="3.40.1360.10">
    <property type="match status" value="1"/>
</dbReference>
<protein>
    <recommendedName>
        <fullName evidence="4">DNA topoisomerase (ATP-hydrolyzing)</fullName>
        <ecNumber evidence="4">5.6.2.2</ecNumber>
    </recommendedName>
</protein>
<feature type="active site" description="O-(5'-phospho-DNA)-tyrosine intermediate" evidence="10">
    <location>
        <position position="496"/>
    </location>
</feature>
<dbReference type="EC" id="5.6.2.2" evidence="4"/>
<gene>
    <name evidence="14" type="primary">Spo11</name>
    <name evidence="14" type="ORF">Bhyg_16045</name>
</gene>
<evidence type="ECO:0000256" key="2">
    <source>
        <dbReference type="ARBA" id="ARBA00001946"/>
    </source>
</evidence>
<dbReference type="GO" id="GO:0046872">
    <property type="term" value="F:metal ion binding"/>
    <property type="evidence" value="ECO:0007669"/>
    <property type="project" value="UniProtKB-KW"/>
</dbReference>
<evidence type="ECO:0000256" key="10">
    <source>
        <dbReference type="PROSITE-ProRule" id="PRU01385"/>
    </source>
</evidence>
<evidence type="ECO:0000256" key="5">
    <source>
        <dbReference type="ARBA" id="ARBA00022723"/>
    </source>
</evidence>
<dbReference type="InterPro" id="IPR002815">
    <property type="entry name" value="Spo11/TopoVI_A"/>
</dbReference>
<evidence type="ECO:0000256" key="6">
    <source>
        <dbReference type="ARBA" id="ARBA00022842"/>
    </source>
</evidence>
<evidence type="ECO:0000256" key="4">
    <source>
        <dbReference type="ARBA" id="ARBA00012895"/>
    </source>
</evidence>
<comment type="cofactor">
    <cofactor evidence="2">
        <name>Mg(2+)</name>
        <dbReference type="ChEBI" id="CHEBI:18420"/>
    </cofactor>
</comment>
<accession>A0A9Q0MIY1</accession>
<reference evidence="14" key="1">
    <citation type="submission" date="2022-07" db="EMBL/GenBank/DDBJ databases">
        <authorList>
            <person name="Trinca V."/>
            <person name="Uliana J.V.C."/>
            <person name="Torres T.T."/>
            <person name="Ward R.J."/>
            <person name="Monesi N."/>
        </authorList>
    </citation>
    <scope>NUCLEOTIDE SEQUENCE</scope>
    <source>
        <strain evidence="14">HSMRA1968</strain>
        <tissue evidence="14">Whole embryos</tissue>
    </source>
</reference>
<keyword evidence="15" id="KW-1185">Reference proteome</keyword>
<dbReference type="OrthoDB" id="5377392at2759"/>
<keyword evidence="6" id="KW-0460">Magnesium</keyword>
<dbReference type="SUPFAM" id="SSF56726">
    <property type="entry name" value="DNA topoisomerase IV, alpha subunit"/>
    <property type="match status" value="1"/>
</dbReference>
<sequence length="704" mass="79867">MSARYSVTPEDEFFQSLNESLQTEYDSHMMSYFISDLIAAINTLEYNADDGFLSDTDEDFCFTPPFSKTHTFSESSERDKPSAEASTNSQNLSVADIFADFQNDQEAIRMDLNCPEKEIILELQSDVDSLGNNSCCSDIFAEFEDEVEIMDSDVDSPNSVSEHVNDVQLRENGVRDTQNAEETTSATKSSNISAPRIDQEAEEPCDEVMKEDTVRNKSSAPGAPATYVARIEYPRTINYEIETPQIEHPACQAVFTESTVSETQEQGYSTSDTSFRGFLPVEISPQSYFRSTEHTDPNLTFCEEFYTFHSAPPGRDIDINTTFCEEYEATNNFSPVMLTAVSNARRGRDSDVNTTFCEEYESVNNFFPDGNSTQATNFNFEEVYLQCCLEGQNANRNTNSSQNIRGQYFITEIEKLVLRLQNDLKRGVKLTITVPYRISWDNCMFIDKRVKLQPLSDGRTRTIQSRSRIAMILYVASFVYTLLINNTTCTKREIYYSDPSFLQSQAKVDSVVKDICLILDATPWEIGIFSCSKGLIAGSIKITFEDDKTLDVENVEGGVLLPQHTMNIKKVETLAKFVLLVEKHTIYEKLLTENFLTRLKPCILITGKGYPDTNTRYILKKIWDDCKCPIYALVDADPYGIEIMLSCRHGSLNMSYCDLAIPSINWIGVLPSEIKKYKLKSLQLTNEDCIRLDGKLYKKQKLKL</sequence>
<evidence type="ECO:0000256" key="11">
    <source>
        <dbReference type="SAM" id="MobiDB-lite"/>
    </source>
</evidence>
<dbReference type="GO" id="GO:0005524">
    <property type="term" value="F:ATP binding"/>
    <property type="evidence" value="ECO:0007669"/>
    <property type="project" value="InterPro"/>
</dbReference>
<dbReference type="Pfam" id="PF04406">
    <property type="entry name" value="TP6A_N"/>
    <property type="match status" value="1"/>
</dbReference>
<evidence type="ECO:0000313" key="15">
    <source>
        <dbReference type="Proteomes" id="UP001151699"/>
    </source>
</evidence>
<keyword evidence="5" id="KW-0479">Metal-binding</keyword>
<evidence type="ECO:0000259" key="13">
    <source>
        <dbReference type="Pfam" id="PF21180"/>
    </source>
</evidence>
<dbReference type="PRINTS" id="PR01550">
    <property type="entry name" value="TOP6AFAMILY"/>
</dbReference>
<dbReference type="EMBL" id="WJQU01002966">
    <property type="protein sequence ID" value="KAJ6628976.1"/>
    <property type="molecule type" value="Genomic_DNA"/>
</dbReference>
<keyword evidence="9 10" id="KW-0413">Isomerase</keyword>
<feature type="region of interest" description="Disordered" evidence="11">
    <location>
        <begin position="170"/>
        <end position="205"/>
    </location>
</feature>
<comment type="similarity">
    <text evidence="3 10">Belongs to the TOP6A family.</text>
</comment>
<evidence type="ECO:0000256" key="7">
    <source>
        <dbReference type="ARBA" id="ARBA00023029"/>
    </source>
</evidence>
<evidence type="ECO:0000256" key="3">
    <source>
        <dbReference type="ARBA" id="ARBA00006559"/>
    </source>
</evidence>
<evidence type="ECO:0000259" key="12">
    <source>
        <dbReference type="Pfam" id="PF04406"/>
    </source>
</evidence>
<keyword evidence="8 10" id="KW-0238">DNA-binding</keyword>
<dbReference type="Proteomes" id="UP001151699">
    <property type="component" value="Unassembled WGS sequence"/>
</dbReference>
<feature type="compositionally biased region" description="Polar residues" evidence="11">
    <location>
        <begin position="175"/>
        <end position="193"/>
    </location>
</feature>
<dbReference type="PROSITE" id="PS52041">
    <property type="entry name" value="TOPO_IIB"/>
    <property type="match status" value="1"/>
</dbReference>
<dbReference type="Gene3D" id="1.10.10.10">
    <property type="entry name" value="Winged helix-like DNA-binding domain superfamily/Winged helix DNA-binding domain"/>
    <property type="match status" value="1"/>
</dbReference>
<comment type="caution">
    <text evidence="14">The sequence shown here is derived from an EMBL/GenBank/DDBJ whole genome shotgun (WGS) entry which is preliminary data.</text>
</comment>
<dbReference type="GO" id="GO:0000706">
    <property type="term" value="P:meiotic DNA double-strand break processing"/>
    <property type="evidence" value="ECO:0007669"/>
    <property type="project" value="TreeGrafter"/>
</dbReference>
<name>A0A9Q0MIY1_9DIPT</name>
<keyword evidence="7 10" id="KW-0799">Topoisomerase</keyword>
<feature type="region of interest" description="Disordered" evidence="11">
    <location>
        <begin position="69"/>
        <end position="89"/>
    </location>
</feature>
<dbReference type="GO" id="GO:0000228">
    <property type="term" value="C:nuclear chromosome"/>
    <property type="evidence" value="ECO:0007669"/>
    <property type="project" value="TreeGrafter"/>
</dbReference>
<dbReference type="GO" id="GO:0003918">
    <property type="term" value="F:DNA topoisomerase type II (double strand cut, ATP-hydrolyzing) activity"/>
    <property type="evidence" value="ECO:0007669"/>
    <property type="project" value="UniProtKB-UniRule"/>
</dbReference>
<dbReference type="PANTHER" id="PTHR10848:SF0">
    <property type="entry name" value="MEIOTIC RECOMBINATION PROTEIN SPO11"/>
    <property type="match status" value="1"/>
</dbReference>
<dbReference type="GO" id="GO:0042138">
    <property type="term" value="P:meiotic DNA double-strand break formation"/>
    <property type="evidence" value="ECO:0007669"/>
    <property type="project" value="TreeGrafter"/>
</dbReference>
<comment type="catalytic activity">
    <reaction evidence="1 10">
        <text>ATP-dependent breakage, passage and rejoining of double-stranded DNA.</text>
        <dbReference type="EC" id="5.6.2.2"/>
    </reaction>
</comment>
<evidence type="ECO:0000256" key="1">
    <source>
        <dbReference type="ARBA" id="ARBA00000185"/>
    </source>
</evidence>
<dbReference type="InterPro" id="IPR013049">
    <property type="entry name" value="Spo11/TopoVI_A_N"/>
</dbReference>
<feature type="domain" description="Spo11/DNA topoisomerase VI subunit A N-terminal" evidence="12">
    <location>
        <begin position="468"/>
        <end position="528"/>
    </location>
</feature>
<dbReference type="GO" id="GO:0003677">
    <property type="term" value="F:DNA binding"/>
    <property type="evidence" value="ECO:0007669"/>
    <property type="project" value="UniProtKB-UniRule"/>
</dbReference>
<organism evidence="14 15">
    <name type="scientific">Pseudolycoriella hygida</name>
    <dbReference type="NCBI Taxonomy" id="35572"/>
    <lineage>
        <taxon>Eukaryota</taxon>
        <taxon>Metazoa</taxon>
        <taxon>Ecdysozoa</taxon>
        <taxon>Arthropoda</taxon>
        <taxon>Hexapoda</taxon>
        <taxon>Insecta</taxon>
        <taxon>Pterygota</taxon>
        <taxon>Neoptera</taxon>
        <taxon>Endopterygota</taxon>
        <taxon>Diptera</taxon>
        <taxon>Nematocera</taxon>
        <taxon>Sciaroidea</taxon>
        <taxon>Sciaridae</taxon>
        <taxon>Pseudolycoriella</taxon>
    </lineage>
</organism>
<dbReference type="InterPro" id="IPR036388">
    <property type="entry name" value="WH-like_DNA-bd_sf"/>
</dbReference>
<dbReference type="AlphaFoldDB" id="A0A9Q0MIY1"/>
<proteinExistence type="inferred from homology"/>
<dbReference type="InterPro" id="IPR034136">
    <property type="entry name" value="TOPRIM_Topo6A/Spo11"/>
</dbReference>
<dbReference type="GO" id="GO:0007131">
    <property type="term" value="P:reciprocal meiotic recombination"/>
    <property type="evidence" value="ECO:0007669"/>
    <property type="project" value="TreeGrafter"/>
</dbReference>
<feature type="domain" description="Topoisomerase 6 subunit A/Spo11 TOPRIM" evidence="13">
    <location>
        <begin position="577"/>
        <end position="698"/>
    </location>
</feature>
<evidence type="ECO:0000313" key="14">
    <source>
        <dbReference type="EMBL" id="KAJ6628976.1"/>
    </source>
</evidence>
<dbReference type="CDD" id="cd00223">
    <property type="entry name" value="TOPRIM_TopoIIB_SPO"/>
    <property type="match status" value="1"/>
</dbReference>
<dbReference type="PANTHER" id="PTHR10848">
    <property type="entry name" value="MEIOTIC RECOMBINATION PROTEIN SPO11"/>
    <property type="match status" value="1"/>
</dbReference>
<dbReference type="Pfam" id="PF21180">
    <property type="entry name" value="TOP6A-Spo11_Toprim"/>
    <property type="match status" value="1"/>
</dbReference>
<evidence type="ECO:0000256" key="9">
    <source>
        <dbReference type="ARBA" id="ARBA00023235"/>
    </source>
</evidence>
<dbReference type="InterPro" id="IPR036078">
    <property type="entry name" value="Spo11/TopoVI_A_sf"/>
</dbReference>